<name>A0AAV8WWA4_9CUCU</name>
<evidence type="ECO:0000259" key="1">
    <source>
        <dbReference type="Pfam" id="PF09029"/>
    </source>
</evidence>
<dbReference type="InterPro" id="IPR015118">
    <property type="entry name" value="5aminolev_synth_preseq"/>
</dbReference>
<sequence>MSCPFLTRLSQTYIKNYAPILLKMYGSQCPVISRNLNNMANHEATETQDVENKTQSPCPFLKEVNSVIKEINQDDAVIETTTKK</sequence>
<evidence type="ECO:0000313" key="3">
    <source>
        <dbReference type="Proteomes" id="UP001162156"/>
    </source>
</evidence>
<dbReference type="GO" id="GO:0005759">
    <property type="term" value="C:mitochondrial matrix"/>
    <property type="evidence" value="ECO:0007669"/>
    <property type="project" value="InterPro"/>
</dbReference>
<organism evidence="2 3">
    <name type="scientific">Rhamnusium bicolor</name>
    <dbReference type="NCBI Taxonomy" id="1586634"/>
    <lineage>
        <taxon>Eukaryota</taxon>
        <taxon>Metazoa</taxon>
        <taxon>Ecdysozoa</taxon>
        <taxon>Arthropoda</taxon>
        <taxon>Hexapoda</taxon>
        <taxon>Insecta</taxon>
        <taxon>Pterygota</taxon>
        <taxon>Neoptera</taxon>
        <taxon>Endopterygota</taxon>
        <taxon>Coleoptera</taxon>
        <taxon>Polyphaga</taxon>
        <taxon>Cucujiformia</taxon>
        <taxon>Chrysomeloidea</taxon>
        <taxon>Cerambycidae</taxon>
        <taxon>Lepturinae</taxon>
        <taxon>Rhagiini</taxon>
        <taxon>Rhamnusium</taxon>
    </lineage>
</organism>
<dbReference type="GO" id="GO:0030170">
    <property type="term" value="F:pyridoxal phosphate binding"/>
    <property type="evidence" value="ECO:0007669"/>
    <property type="project" value="InterPro"/>
</dbReference>
<dbReference type="EMBL" id="JANEYF010004530">
    <property type="protein sequence ID" value="KAJ8930857.1"/>
    <property type="molecule type" value="Genomic_DNA"/>
</dbReference>
<reference evidence="2" key="1">
    <citation type="journal article" date="2023" name="Insect Mol. Biol.">
        <title>Genome sequencing provides insights into the evolution of gene families encoding plant cell wall-degrading enzymes in longhorned beetles.</title>
        <authorList>
            <person name="Shin N.R."/>
            <person name="Okamura Y."/>
            <person name="Kirsch R."/>
            <person name="Pauchet Y."/>
        </authorList>
    </citation>
    <scope>NUCLEOTIDE SEQUENCE</scope>
    <source>
        <strain evidence="2">RBIC_L_NR</strain>
    </source>
</reference>
<dbReference type="Pfam" id="PF09029">
    <property type="entry name" value="Preseq_ALAS"/>
    <property type="match status" value="1"/>
</dbReference>
<feature type="domain" description="5-aminolevulinate synthase presequence" evidence="1">
    <location>
        <begin position="2"/>
        <end position="54"/>
    </location>
</feature>
<evidence type="ECO:0000313" key="2">
    <source>
        <dbReference type="EMBL" id="KAJ8930857.1"/>
    </source>
</evidence>
<dbReference type="GO" id="GO:0003870">
    <property type="term" value="F:5-aminolevulinate synthase activity"/>
    <property type="evidence" value="ECO:0007669"/>
    <property type="project" value="InterPro"/>
</dbReference>
<protein>
    <recommendedName>
        <fullName evidence="1">5-aminolevulinate synthase presequence domain-containing protein</fullName>
    </recommendedName>
</protein>
<gene>
    <name evidence="2" type="ORF">NQ314_016276</name>
</gene>
<comment type="caution">
    <text evidence="2">The sequence shown here is derived from an EMBL/GenBank/DDBJ whole genome shotgun (WGS) entry which is preliminary data.</text>
</comment>
<proteinExistence type="predicted"/>
<keyword evidence="3" id="KW-1185">Reference proteome</keyword>
<dbReference type="AlphaFoldDB" id="A0AAV8WWA4"/>
<dbReference type="GO" id="GO:0006778">
    <property type="term" value="P:porphyrin-containing compound metabolic process"/>
    <property type="evidence" value="ECO:0007669"/>
    <property type="project" value="InterPro"/>
</dbReference>
<dbReference type="Proteomes" id="UP001162156">
    <property type="component" value="Unassembled WGS sequence"/>
</dbReference>
<accession>A0AAV8WWA4</accession>